<dbReference type="Pfam" id="PF00675">
    <property type="entry name" value="Peptidase_M16"/>
    <property type="match status" value="1"/>
</dbReference>
<sequence>MDTRIVELAGGIRATLVHQPQATRAAALARVSAGSHHEPQRFAGLAHLLEHLLFRGGQGYQDDERLMAWVQRQGGSVNATTLARHCAFFFDVAADSLSDGVARLRDMLQSPLLSLHDVQREVAVIDAENRLIQQHDGARREAAARHAMDAPAAFRRFQVGSQDSLGHDAKALQAALRDFHRRYYGAGRLQLWLQGPQALDDLAGLAHTFAAGFASGEAPEAAPPLRLSAPAEYELAVAERPALWRCPAIRLNDNVALFREFLLDDAPGSLIAGLRARGLAEDVGLDWLYQDDECVWLAITLGGEQHEAINEQVTHWLRALQQTTAEQQRHYYRLAQQRFSALSALEQLRQRAFGFAPGASPAGFSAFCADLLAAPASYLACKKMDVDEAIVSQGFALPLRRWRRQRASDKPIAFTFYPQKASGSAPPLPAEAVPLLHVSPQTQPPALVLRRPFYSRVGWSEGVAIGSQLRPHLSGLRHVGGSGEWQTVDGSWQLTLRLPDSLAVAERIIRKIAECLSRPAPAITPAAEGIAIRQLLQQLPERLAPASPPEGWLAALAGGSAGDARRAGRLLALLDAPVNADGTPPGGFPRGIERIPHASADSALLVFIPLPPGASLAALRLLALWCEPQFFQRLRVEEQIGYVVSCRYQRVADRDGLLLALQSPDRSPLNLLGCCKRFLRELTQCDEATFGALRQKLAAETRSAGDASAKALAALRQRYGLPVLTPQAIDALQHDEAIALGREMARRRRSWRVLFTG</sequence>
<keyword evidence="8" id="KW-0862">Zinc</keyword>
<evidence type="ECO:0000259" key="13">
    <source>
        <dbReference type="Pfam" id="PF00675"/>
    </source>
</evidence>
<keyword evidence="6" id="KW-0479">Metal-binding</keyword>
<evidence type="ECO:0000256" key="8">
    <source>
        <dbReference type="ARBA" id="ARBA00022833"/>
    </source>
</evidence>
<dbReference type="GO" id="GO:0004222">
    <property type="term" value="F:metalloendopeptidase activity"/>
    <property type="evidence" value="ECO:0007669"/>
    <property type="project" value="InterPro"/>
</dbReference>
<evidence type="ECO:0000259" key="14">
    <source>
        <dbReference type="Pfam" id="PF22454"/>
    </source>
</evidence>
<dbReference type="NCBIfam" id="TIGR02110">
    <property type="entry name" value="PQQ_syn_pqqF"/>
    <property type="match status" value="1"/>
</dbReference>
<proteinExistence type="inferred from homology"/>
<feature type="domain" description="Coenzyme PQQ synthesis protein F-like C-terminal lobe" evidence="15">
    <location>
        <begin position="621"/>
        <end position="704"/>
    </location>
</feature>
<evidence type="ECO:0000256" key="2">
    <source>
        <dbReference type="ARBA" id="ARBA00004886"/>
    </source>
</evidence>
<dbReference type="Gene3D" id="3.30.830.10">
    <property type="entry name" value="Metalloenzyme, LuxS/M16 peptidase-like"/>
    <property type="match status" value="2"/>
</dbReference>
<evidence type="ECO:0000256" key="9">
    <source>
        <dbReference type="ARBA" id="ARBA00022905"/>
    </source>
</evidence>
<feature type="domain" description="Coenzyme PQQ synthesis protein F N-terminal lobe" evidence="14">
    <location>
        <begin position="255"/>
        <end position="377"/>
    </location>
</feature>
<organism evidence="16 17">
    <name type="scientific">Enterobacter cloacae</name>
    <dbReference type="NCBI Taxonomy" id="550"/>
    <lineage>
        <taxon>Bacteria</taxon>
        <taxon>Pseudomonadati</taxon>
        <taxon>Pseudomonadota</taxon>
        <taxon>Gammaproteobacteria</taxon>
        <taxon>Enterobacterales</taxon>
        <taxon>Enterobacteriaceae</taxon>
        <taxon>Enterobacter</taxon>
        <taxon>Enterobacter cloacae complex</taxon>
    </lineage>
</organism>
<dbReference type="InterPro" id="IPR050626">
    <property type="entry name" value="Peptidase_M16"/>
</dbReference>
<reference evidence="16 17" key="1">
    <citation type="submission" date="2020-06" db="EMBL/GenBank/DDBJ databases">
        <title>Long-read sequencing of DSM26481-BlokeschLab.</title>
        <authorList>
            <person name="Blokesch M."/>
        </authorList>
    </citation>
    <scope>NUCLEOTIDE SEQUENCE [LARGE SCALE GENOMIC DNA]</scope>
    <source>
        <strain evidence="16 17">DSM 26481</strain>
    </source>
</reference>
<dbReference type="PANTHER" id="PTHR43690:SF18">
    <property type="entry name" value="INSULIN-DEGRADING ENZYME-RELATED"/>
    <property type="match status" value="1"/>
</dbReference>
<gene>
    <name evidence="16" type="primary">pqqF</name>
    <name evidence="16" type="ORF">HWQ14_17510</name>
</gene>
<evidence type="ECO:0000256" key="3">
    <source>
        <dbReference type="ARBA" id="ARBA00007261"/>
    </source>
</evidence>
<comment type="similarity">
    <text evidence="3">Belongs to the peptidase M16 family.</text>
</comment>
<keyword evidence="10" id="KW-0482">Metalloprotease</keyword>
<evidence type="ECO:0000256" key="5">
    <source>
        <dbReference type="ARBA" id="ARBA00022670"/>
    </source>
</evidence>
<dbReference type="InterPro" id="IPR011765">
    <property type="entry name" value="Pept_M16_N"/>
</dbReference>
<dbReference type="InterPro" id="IPR054734">
    <property type="entry name" value="PqqF-like_C_4"/>
</dbReference>
<dbReference type="InterPro" id="IPR011249">
    <property type="entry name" value="Metalloenz_LuxS/M16"/>
</dbReference>
<dbReference type="UniPathway" id="UPA00539"/>
<dbReference type="GO" id="GO:0006508">
    <property type="term" value="P:proteolysis"/>
    <property type="evidence" value="ECO:0007669"/>
    <property type="project" value="UniProtKB-KW"/>
</dbReference>
<evidence type="ECO:0000256" key="6">
    <source>
        <dbReference type="ARBA" id="ARBA00022723"/>
    </source>
</evidence>
<evidence type="ECO:0000256" key="1">
    <source>
        <dbReference type="ARBA" id="ARBA00001947"/>
    </source>
</evidence>
<evidence type="ECO:0000256" key="11">
    <source>
        <dbReference type="ARBA" id="ARBA00024932"/>
    </source>
</evidence>
<evidence type="ECO:0000256" key="12">
    <source>
        <dbReference type="ARBA" id="ARBA00030977"/>
    </source>
</evidence>
<evidence type="ECO:0000256" key="10">
    <source>
        <dbReference type="ARBA" id="ARBA00023049"/>
    </source>
</evidence>
<keyword evidence="9" id="KW-0884">PQQ biosynthesis</keyword>
<dbReference type="InterPro" id="IPR054740">
    <property type="entry name" value="PqqF_N_2"/>
</dbReference>
<name>A0A7H8UKW6_ENTCL</name>
<protein>
    <recommendedName>
        <fullName evidence="4">Coenzyme PQQ synthesis protein F</fullName>
    </recommendedName>
    <alternativeName>
        <fullName evidence="12">Pyrroloquinoline quinone biosynthesis protein F</fullName>
    </alternativeName>
</protein>
<dbReference type="Proteomes" id="UP000509421">
    <property type="component" value="Chromosome"/>
</dbReference>
<evidence type="ECO:0000313" key="16">
    <source>
        <dbReference type="EMBL" id="QKZ99337.1"/>
    </source>
</evidence>
<comment type="cofactor">
    <cofactor evidence="1">
        <name>Zn(2+)</name>
        <dbReference type="ChEBI" id="CHEBI:29105"/>
    </cofactor>
</comment>
<dbReference type="InterPro" id="IPR001431">
    <property type="entry name" value="Pept_M16_Zn_BS"/>
</dbReference>
<comment type="pathway">
    <text evidence="2">Cofactor biosynthesis; pyrroloquinoline quinone biosynthesis.</text>
</comment>
<accession>A0A7H8UKW6</accession>
<dbReference type="SUPFAM" id="SSF63411">
    <property type="entry name" value="LuxS/MPP-like metallohydrolase"/>
    <property type="match status" value="2"/>
</dbReference>
<dbReference type="InterPro" id="IPR011844">
    <property type="entry name" value="PQQ_synth_PqqF"/>
</dbReference>
<feature type="domain" description="Peptidase M16 N-terminal" evidence="13">
    <location>
        <begin position="16"/>
        <end position="136"/>
    </location>
</feature>
<dbReference type="RefSeq" id="WP_176610477.1">
    <property type="nucleotide sequence ID" value="NZ_CP056117.1"/>
</dbReference>
<keyword evidence="5" id="KW-0645">Protease</keyword>
<dbReference type="Pfam" id="PF22456">
    <property type="entry name" value="PqqF-like_C_4"/>
    <property type="match status" value="1"/>
</dbReference>
<dbReference type="EMBL" id="CP056117">
    <property type="protein sequence ID" value="QKZ99337.1"/>
    <property type="molecule type" value="Genomic_DNA"/>
</dbReference>
<dbReference type="PROSITE" id="PS00143">
    <property type="entry name" value="INSULINASE"/>
    <property type="match status" value="1"/>
</dbReference>
<dbReference type="AlphaFoldDB" id="A0A7H8UKW6"/>
<comment type="function">
    <text evidence="11">Required for coenzyme pyrroloquinoline quinone (PQQ) biosynthesis. It is thought that this protein is a protease that cleaves peptides bond in a small peptide (gene pqqA), providing the glutamate and tyrosine residues which are necessary for the synthesis of PQQ.</text>
</comment>
<dbReference type="Pfam" id="PF22454">
    <property type="entry name" value="PQQ_syn_pqqF_N_2"/>
    <property type="match status" value="1"/>
</dbReference>
<evidence type="ECO:0000256" key="7">
    <source>
        <dbReference type="ARBA" id="ARBA00022801"/>
    </source>
</evidence>
<dbReference type="GO" id="GO:0008270">
    <property type="term" value="F:zinc ion binding"/>
    <property type="evidence" value="ECO:0007669"/>
    <property type="project" value="InterPro"/>
</dbReference>
<dbReference type="PANTHER" id="PTHR43690">
    <property type="entry name" value="NARDILYSIN"/>
    <property type="match status" value="1"/>
</dbReference>
<keyword evidence="7 16" id="KW-0378">Hydrolase</keyword>
<dbReference type="GO" id="GO:0018189">
    <property type="term" value="P:pyrroloquinoline quinone biosynthetic process"/>
    <property type="evidence" value="ECO:0007669"/>
    <property type="project" value="UniProtKB-UniPathway"/>
</dbReference>
<evidence type="ECO:0000259" key="15">
    <source>
        <dbReference type="Pfam" id="PF22456"/>
    </source>
</evidence>
<evidence type="ECO:0000313" key="17">
    <source>
        <dbReference type="Proteomes" id="UP000509421"/>
    </source>
</evidence>
<evidence type="ECO:0000256" key="4">
    <source>
        <dbReference type="ARBA" id="ARBA00015088"/>
    </source>
</evidence>